<feature type="transmembrane region" description="Helical" evidence="6">
    <location>
        <begin position="304"/>
        <end position="320"/>
    </location>
</feature>
<dbReference type="InterPro" id="IPR037185">
    <property type="entry name" value="EmrE-like"/>
</dbReference>
<feature type="domain" description="EamA" evidence="7">
    <location>
        <begin position="36"/>
        <end position="164"/>
    </location>
</feature>
<keyword evidence="3 6" id="KW-1133">Transmembrane helix</keyword>
<evidence type="ECO:0000256" key="4">
    <source>
        <dbReference type="ARBA" id="ARBA00023136"/>
    </source>
</evidence>
<evidence type="ECO:0000256" key="2">
    <source>
        <dbReference type="ARBA" id="ARBA00022692"/>
    </source>
</evidence>
<dbReference type="Pfam" id="PF00892">
    <property type="entry name" value="EamA"/>
    <property type="match status" value="1"/>
</dbReference>
<evidence type="ECO:0000256" key="1">
    <source>
        <dbReference type="ARBA" id="ARBA00004141"/>
    </source>
</evidence>
<feature type="transmembrane region" description="Helical" evidence="6">
    <location>
        <begin position="32"/>
        <end position="52"/>
    </location>
</feature>
<dbReference type="InterPro" id="IPR000620">
    <property type="entry name" value="EamA_dom"/>
</dbReference>
<name>A0A7S1XVU0_9STRA</name>
<evidence type="ECO:0000256" key="3">
    <source>
        <dbReference type="ARBA" id="ARBA00022989"/>
    </source>
</evidence>
<evidence type="ECO:0000313" key="8">
    <source>
        <dbReference type="EMBL" id="CAD9261303.1"/>
    </source>
</evidence>
<keyword evidence="4 6" id="KW-0472">Membrane</keyword>
<evidence type="ECO:0000259" key="7">
    <source>
        <dbReference type="Pfam" id="PF00892"/>
    </source>
</evidence>
<protein>
    <recommendedName>
        <fullName evidence="7">EamA domain-containing protein</fullName>
    </recommendedName>
</protein>
<dbReference type="EMBL" id="HBGJ01031089">
    <property type="protein sequence ID" value="CAD9261303.1"/>
    <property type="molecule type" value="Transcribed_RNA"/>
</dbReference>
<feature type="transmembrane region" description="Helical" evidence="6">
    <location>
        <begin position="58"/>
        <end position="81"/>
    </location>
</feature>
<feature type="transmembrane region" description="Helical" evidence="6">
    <location>
        <begin position="127"/>
        <end position="147"/>
    </location>
</feature>
<dbReference type="AlphaFoldDB" id="A0A7S1XVU0"/>
<keyword evidence="2 6" id="KW-0812">Transmembrane</keyword>
<feature type="transmembrane region" description="Helical" evidence="6">
    <location>
        <begin position="102"/>
        <end position="121"/>
    </location>
</feature>
<dbReference type="InterPro" id="IPR050186">
    <property type="entry name" value="TPT_transporter"/>
</dbReference>
<dbReference type="Gene3D" id="1.10.3730.20">
    <property type="match status" value="1"/>
</dbReference>
<dbReference type="GO" id="GO:0016020">
    <property type="term" value="C:membrane"/>
    <property type="evidence" value="ECO:0007669"/>
    <property type="project" value="UniProtKB-SubCell"/>
</dbReference>
<comment type="subcellular location">
    <subcellularLocation>
        <location evidence="1">Membrane</location>
        <topology evidence="1">Multi-pass membrane protein</topology>
    </subcellularLocation>
</comment>
<accession>A0A7S1XVU0</accession>
<feature type="region of interest" description="Disordered" evidence="5">
    <location>
        <begin position="1"/>
        <end position="22"/>
    </location>
</feature>
<feature type="transmembrane region" description="Helical" evidence="6">
    <location>
        <begin position="154"/>
        <end position="172"/>
    </location>
</feature>
<feature type="transmembrane region" description="Helical" evidence="6">
    <location>
        <begin position="184"/>
        <end position="201"/>
    </location>
</feature>
<sequence length="347" mass="37658">MADDKDDMKAMPVDSSAGKGDRAESAVERAPFHAMMLAVLGYSACSGTMLVVNKVTMAFIPAPGAVVFIQLVAATLGVLGISAMAKDGSQKIEYSWKAQKAYLVYVFFFVISVYANMQALSHSNVDTVIVFRSCTPLAVAICDFVFMGRELPSMRSLGVLIALIFGAYYYALVDAEFLAHGIQAYFWCIVYFLAICVEMTLGKHITKTVKVSLSTSVFYTNAFSAIPMLLISLGTGESFSNFEIENVTAFFLLAISCVIGTAIGYTAWHARGMVSATTFTLVGVCNKFITIVINFMIWDKHANTQGTAALFVCLVASSLYRQAPIRATKTATQNGYEKVGQKEPETV</sequence>
<evidence type="ECO:0000256" key="5">
    <source>
        <dbReference type="SAM" id="MobiDB-lite"/>
    </source>
</evidence>
<proteinExistence type="predicted"/>
<feature type="transmembrane region" description="Helical" evidence="6">
    <location>
        <begin position="247"/>
        <end position="267"/>
    </location>
</feature>
<reference evidence="8" key="1">
    <citation type="submission" date="2021-01" db="EMBL/GenBank/DDBJ databases">
        <authorList>
            <person name="Corre E."/>
            <person name="Pelletier E."/>
            <person name="Niang G."/>
            <person name="Scheremetjew M."/>
            <person name="Finn R."/>
            <person name="Kale V."/>
            <person name="Holt S."/>
            <person name="Cochrane G."/>
            <person name="Meng A."/>
            <person name="Brown T."/>
            <person name="Cohen L."/>
        </authorList>
    </citation>
    <scope>NUCLEOTIDE SEQUENCE</scope>
    <source>
        <strain evidence="8">CCMP2877</strain>
    </source>
</reference>
<dbReference type="SUPFAM" id="SSF103481">
    <property type="entry name" value="Multidrug resistance efflux transporter EmrE"/>
    <property type="match status" value="1"/>
</dbReference>
<evidence type="ECO:0000256" key="6">
    <source>
        <dbReference type="SAM" id="Phobius"/>
    </source>
</evidence>
<dbReference type="PANTHER" id="PTHR11132">
    <property type="entry name" value="SOLUTE CARRIER FAMILY 35"/>
    <property type="match status" value="1"/>
</dbReference>
<gene>
    <name evidence="8" type="ORF">PPAR1163_LOCUS19683</name>
</gene>
<feature type="transmembrane region" description="Helical" evidence="6">
    <location>
        <begin position="213"/>
        <end position="235"/>
    </location>
</feature>
<organism evidence="8">
    <name type="scientific">Phaeomonas parva</name>
    <dbReference type="NCBI Taxonomy" id="124430"/>
    <lineage>
        <taxon>Eukaryota</taxon>
        <taxon>Sar</taxon>
        <taxon>Stramenopiles</taxon>
        <taxon>Ochrophyta</taxon>
        <taxon>Pinguiophyceae</taxon>
        <taxon>Pinguiochrysidales</taxon>
        <taxon>Pinguiochrysidaceae</taxon>
        <taxon>Phaeomonas</taxon>
    </lineage>
</organism>
<feature type="transmembrane region" description="Helical" evidence="6">
    <location>
        <begin position="279"/>
        <end position="298"/>
    </location>
</feature>